<reference evidence="1 2" key="1">
    <citation type="journal article" date="2021" name="Hortic Res">
        <title>Chromosome-scale assembly of the Dendrobium chrysotoxum genome enhances the understanding of orchid evolution.</title>
        <authorList>
            <person name="Zhang Y."/>
            <person name="Zhang G.Q."/>
            <person name="Zhang D."/>
            <person name="Liu X.D."/>
            <person name="Xu X.Y."/>
            <person name="Sun W.H."/>
            <person name="Yu X."/>
            <person name="Zhu X."/>
            <person name="Wang Z.W."/>
            <person name="Zhao X."/>
            <person name="Zhong W.Y."/>
            <person name="Chen H."/>
            <person name="Yin W.L."/>
            <person name="Huang T."/>
            <person name="Niu S.C."/>
            <person name="Liu Z.J."/>
        </authorList>
    </citation>
    <scope>NUCLEOTIDE SEQUENCE [LARGE SCALE GENOMIC DNA]</scope>
    <source>
        <strain evidence="1">Lindl</strain>
    </source>
</reference>
<dbReference type="AlphaFoldDB" id="A0AAV7HHA9"/>
<proteinExistence type="predicted"/>
<organism evidence="1 2">
    <name type="scientific">Dendrobium chrysotoxum</name>
    <name type="common">Orchid</name>
    <dbReference type="NCBI Taxonomy" id="161865"/>
    <lineage>
        <taxon>Eukaryota</taxon>
        <taxon>Viridiplantae</taxon>
        <taxon>Streptophyta</taxon>
        <taxon>Embryophyta</taxon>
        <taxon>Tracheophyta</taxon>
        <taxon>Spermatophyta</taxon>
        <taxon>Magnoliopsida</taxon>
        <taxon>Liliopsida</taxon>
        <taxon>Asparagales</taxon>
        <taxon>Orchidaceae</taxon>
        <taxon>Epidendroideae</taxon>
        <taxon>Malaxideae</taxon>
        <taxon>Dendrobiinae</taxon>
        <taxon>Dendrobium</taxon>
    </lineage>
</organism>
<dbReference type="EMBL" id="JAGFBR010000005">
    <property type="protein sequence ID" value="KAH0467514.1"/>
    <property type="molecule type" value="Genomic_DNA"/>
</dbReference>
<name>A0AAV7HHA9_DENCH</name>
<dbReference type="Proteomes" id="UP000775213">
    <property type="component" value="Unassembled WGS sequence"/>
</dbReference>
<comment type="caution">
    <text evidence="1">The sequence shown here is derived from an EMBL/GenBank/DDBJ whole genome shotgun (WGS) entry which is preliminary data.</text>
</comment>
<keyword evidence="2" id="KW-1185">Reference proteome</keyword>
<evidence type="ECO:0000313" key="2">
    <source>
        <dbReference type="Proteomes" id="UP000775213"/>
    </source>
</evidence>
<accession>A0AAV7HHA9</accession>
<gene>
    <name evidence="1" type="ORF">IEQ34_004752</name>
</gene>
<sequence length="74" mass="8572">MQWLRKPSNEHPGTDLYINISLLSVVGHGGILESLKMNRPPLDTLYALQKSLKSKIMSKKFLLVLYDIWDEEEE</sequence>
<protein>
    <submittedName>
        <fullName evidence="1">Uncharacterized protein</fullName>
    </submittedName>
</protein>
<evidence type="ECO:0000313" key="1">
    <source>
        <dbReference type="EMBL" id="KAH0467514.1"/>
    </source>
</evidence>